<proteinExistence type="inferred from homology"/>
<evidence type="ECO:0000256" key="1">
    <source>
        <dbReference type="ARBA" id="ARBA00004141"/>
    </source>
</evidence>
<evidence type="ECO:0000256" key="3">
    <source>
        <dbReference type="ARBA" id="ARBA00012021"/>
    </source>
</evidence>
<keyword evidence="5 10" id="KW-1133">Transmembrane helix</keyword>
<gene>
    <name evidence="12" type="ORF">MEPE_03077</name>
</gene>
<reference evidence="12" key="1">
    <citation type="submission" date="2023-10" db="EMBL/GenBank/DDBJ databases">
        <authorList>
            <person name="Guldener U."/>
        </authorList>
    </citation>
    <scope>NUCLEOTIDE SEQUENCE</scope>
    <source>
        <strain evidence="12">Mp4</strain>
    </source>
</reference>
<comment type="similarity">
    <text evidence="2">Belongs to the fatty acid desaturase type 1 family. DEGS subfamily.</text>
</comment>
<evidence type="ECO:0000259" key="11">
    <source>
        <dbReference type="SMART" id="SM01269"/>
    </source>
</evidence>
<feature type="region of interest" description="Disordered" evidence="9">
    <location>
        <begin position="24"/>
        <end position="122"/>
    </location>
</feature>
<evidence type="ECO:0000256" key="5">
    <source>
        <dbReference type="ARBA" id="ARBA00022989"/>
    </source>
</evidence>
<dbReference type="Proteomes" id="UP001294444">
    <property type="component" value="Unassembled WGS sequence"/>
</dbReference>
<dbReference type="InterPro" id="IPR005804">
    <property type="entry name" value="FA_desaturase_dom"/>
</dbReference>
<evidence type="ECO:0000256" key="6">
    <source>
        <dbReference type="ARBA" id="ARBA00023002"/>
    </source>
</evidence>
<keyword evidence="7" id="KW-0443">Lipid metabolism</keyword>
<keyword evidence="8 10" id="KW-0472">Membrane</keyword>
<evidence type="ECO:0000256" key="4">
    <source>
        <dbReference type="ARBA" id="ARBA00022692"/>
    </source>
</evidence>
<keyword evidence="4 10" id="KW-0812">Transmembrane</keyword>
<evidence type="ECO:0000313" key="12">
    <source>
        <dbReference type="EMBL" id="SNX84368.1"/>
    </source>
</evidence>
<name>A0AAJ4XNP1_9BASI</name>
<comment type="subcellular location">
    <subcellularLocation>
        <location evidence="1">Membrane</location>
        <topology evidence="1">Multi-pass membrane protein</topology>
    </subcellularLocation>
</comment>
<feature type="transmembrane region" description="Helical" evidence="10">
    <location>
        <begin position="314"/>
        <end position="330"/>
    </location>
</feature>
<organism evidence="12 13">
    <name type="scientific">Melanopsichium pennsylvanicum</name>
    <dbReference type="NCBI Taxonomy" id="63383"/>
    <lineage>
        <taxon>Eukaryota</taxon>
        <taxon>Fungi</taxon>
        <taxon>Dikarya</taxon>
        <taxon>Basidiomycota</taxon>
        <taxon>Ustilaginomycotina</taxon>
        <taxon>Ustilaginomycetes</taxon>
        <taxon>Ustilaginales</taxon>
        <taxon>Ustilaginaceae</taxon>
        <taxon>Melanopsichium</taxon>
    </lineage>
</organism>
<keyword evidence="6" id="KW-0560">Oxidoreductase</keyword>
<dbReference type="GO" id="GO:0016020">
    <property type="term" value="C:membrane"/>
    <property type="evidence" value="ECO:0007669"/>
    <property type="project" value="UniProtKB-SubCell"/>
</dbReference>
<evidence type="ECO:0000256" key="10">
    <source>
        <dbReference type="SAM" id="Phobius"/>
    </source>
</evidence>
<evidence type="ECO:0000256" key="9">
    <source>
        <dbReference type="SAM" id="MobiDB-lite"/>
    </source>
</evidence>
<dbReference type="GO" id="GO:0042284">
    <property type="term" value="F:sphingolipid delta-4 desaturase activity"/>
    <property type="evidence" value="ECO:0007669"/>
    <property type="project" value="UniProtKB-EC"/>
</dbReference>
<feature type="transmembrane region" description="Helical" evidence="10">
    <location>
        <begin position="265"/>
        <end position="282"/>
    </location>
</feature>
<dbReference type="PANTHER" id="PTHR12879">
    <property type="entry name" value="SPHINGOLIPID DELTA 4 DESATURASE/C-4 HYDROXYLASE PROTEIN DES2"/>
    <property type="match status" value="1"/>
</dbReference>
<feature type="transmembrane region" description="Helical" evidence="10">
    <location>
        <begin position="342"/>
        <end position="362"/>
    </location>
</feature>
<evidence type="ECO:0000256" key="8">
    <source>
        <dbReference type="ARBA" id="ARBA00023136"/>
    </source>
</evidence>
<comment type="caution">
    <text evidence="12">The sequence shown here is derived from an EMBL/GenBank/DDBJ whole genome shotgun (WGS) entry which is preliminary data.</text>
</comment>
<feature type="compositionally biased region" description="Low complexity" evidence="9">
    <location>
        <begin position="29"/>
        <end position="48"/>
    </location>
</feature>
<dbReference type="PANTHER" id="PTHR12879:SF8">
    <property type="entry name" value="SPHINGOLIPID DELTA(4)-DESATURASE DES1"/>
    <property type="match status" value="1"/>
</dbReference>
<dbReference type="InterPro" id="IPR013866">
    <property type="entry name" value="Sphingolipid_d4-desaturase_N"/>
</dbReference>
<keyword evidence="13" id="KW-1185">Reference proteome</keyword>
<dbReference type="EMBL" id="OAPG01000006">
    <property type="protein sequence ID" value="SNX84368.1"/>
    <property type="molecule type" value="Genomic_DNA"/>
</dbReference>
<dbReference type="Pfam" id="PF00487">
    <property type="entry name" value="FA_desaturase"/>
    <property type="match status" value="1"/>
</dbReference>
<protein>
    <recommendedName>
        <fullName evidence="3">sphingolipid 4-desaturase</fullName>
        <ecNumber evidence="3">1.14.19.17</ecNumber>
    </recommendedName>
</protein>
<dbReference type="AlphaFoldDB" id="A0AAJ4XNP1"/>
<feature type="compositionally biased region" description="Low complexity" evidence="9">
    <location>
        <begin position="58"/>
        <end position="93"/>
    </location>
</feature>
<dbReference type="InterPro" id="IPR011388">
    <property type="entry name" value="DES1/DES2"/>
</dbReference>
<sequence>MLSFIQSRATRAMNSTIHVDWSLYGGAETTSPPSTTTTSSKTNTFTTKHPPPLESNISTFSNTSSSSSSTRTSRSPSPNFSSHGGDSSITFTSDDSDAGADTHESNKIVASQQDELDDVSLPDVSRSESISSILSRPNAIRAASATDGKPWLPAIVSTESQPNDFLWMHTEEPHRSRRMAILKAHPQIKRLMGYEPLTKYVSLGVLMLQITIAVLVSKCTSWHPFSWKFLLVAYTIGGTANQNTFLAIHEITHNLAFRGLKANRVWAILVNAAIGVPYAMAFKPYHLEHHKYLGEDGTDTDLPTRIELAMLKNVLGKAFFATFQIFFYALRPGFVRAQTPTFWHFLNVLFVVGFDVGLVYMCGLNALMYLLLSSFFAGSLHPCAAHFIAEHYMFGGIQQETWSYYGVLNVLAYNVGYHNEHHDFPSVPWTRLPELRKMAPEFYDGLPRHISWPMVTVRFIFGMDSGLWARVKRVNRDAIRLENKLNIKHGKGQ</sequence>
<dbReference type="SMART" id="SM01269">
    <property type="entry name" value="Lipid_DES"/>
    <property type="match status" value="1"/>
</dbReference>
<dbReference type="CDD" id="cd03508">
    <property type="entry name" value="Delta4-sphingolipid-FADS-like"/>
    <property type="match status" value="1"/>
</dbReference>
<accession>A0AAJ4XNP1</accession>
<evidence type="ECO:0000256" key="2">
    <source>
        <dbReference type="ARBA" id="ARBA00006146"/>
    </source>
</evidence>
<dbReference type="GO" id="GO:0046513">
    <property type="term" value="P:ceramide biosynthetic process"/>
    <property type="evidence" value="ECO:0007669"/>
    <property type="project" value="TreeGrafter"/>
</dbReference>
<evidence type="ECO:0000256" key="7">
    <source>
        <dbReference type="ARBA" id="ARBA00023098"/>
    </source>
</evidence>
<dbReference type="Pfam" id="PF08557">
    <property type="entry name" value="Lipid_DES"/>
    <property type="match status" value="1"/>
</dbReference>
<dbReference type="EC" id="1.14.19.17" evidence="3"/>
<feature type="domain" description="Sphingolipid delta4-desaturase N-terminal" evidence="11">
    <location>
        <begin position="160"/>
        <end position="198"/>
    </location>
</feature>
<evidence type="ECO:0000313" key="13">
    <source>
        <dbReference type="Proteomes" id="UP001294444"/>
    </source>
</evidence>